<name>A0AC61Y7R9_9FLAO</name>
<protein>
    <submittedName>
        <fullName evidence="1">Uncharacterized protein</fullName>
    </submittedName>
</protein>
<proteinExistence type="predicted"/>
<dbReference type="EMBL" id="CABVMM010000006">
    <property type="protein sequence ID" value="VVV00532.1"/>
    <property type="molecule type" value="Genomic_DNA"/>
</dbReference>
<accession>A0AC61Y7R9</accession>
<evidence type="ECO:0000313" key="2">
    <source>
        <dbReference type="Proteomes" id="UP000356253"/>
    </source>
</evidence>
<keyword evidence="2" id="KW-1185">Reference proteome</keyword>
<reference evidence="1" key="1">
    <citation type="submission" date="2019-09" db="EMBL/GenBank/DDBJ databases">
        <authorList>
            <person name="Rodrigo-Torres L."/>
            <person name="Arahal R. D."/>
            <person name="Lucena T."/>
        </authorList>
    </citation>
    <scope>NUCLEOTIDE SEQUENCE</scope>
    <source>
        <strain evidence="1">ISS653</strain>
    </source>
</reference>
<sequence length="147" mass="17312">MYVMQKHQNIKALFFLGIFSMLLMHQVVPHWHHQHQEEHQHSEVAHSHKHEHHHETPKQDNSKKGFFDWFVEMHVHTNTTTDVLVLKESTLKKITVEKESVKTLLVQTVNLALIDVDTAKERWYHPPDKLQNTYFPNCSLRGPPSLG</sequence>
<dbReference type="Proteomes" id="UP000356253">
    <property type="component" value="Unassembled WGS sequence"/>
</dbReference>
<comment type="caution">
    <text evidence="1">The sequence shown here is derived from an EMBL/GenBank/DDBJ whole genome shotgun (WGS) entry which is preliminary data.</text>
</comment>
<gene>
    <name evidence="1" type="ORF">FVB9532_01803</name>
</gene>
<evidence type="ECO:0000313" key="1">
    <source>
        <dbReference type="EMBL" id="VVV00532.1"/>
    </source>
</evidence>
<organism evidence="1 2">
    <name type="scientific">Mesonia oceanica</name>
    <dbReference type="NCBI Taxonomy" id="2687242"/>
    <lineage>
        <taxon>Bacteria</taxon>
        <taxon>Pseudomonadati</taxon>
        <taxon>Bacteroidota</taxon>
        <taxon>Flavobacteriia</taxon>
        <taxon>Flavobacteriales</taxon>
        <taxon>Flavobacteriaceae</taxon>
        <taxon>Mesonia</taxon>
    </lineage>
</organism>